<dbReference type="InterPro" id="IPR002698">
    <property type="entry name" value="FTHF_cligase"/>
</dbReference>
<dbReference type="NCBIfam" id="TIGR02727">
    <property type="entry name" value="MTHFS_bact"/>
    <property type="match status" value="1"/>
</dbReference>
<sequence length="196" mass="21406">MSEKHLKNELRRQALAVRDAMSAEERIEASLQVDAIGASEIAVEPGMIVSGFWPIRSEVDIRPLMFSLREKGARLCLPAVVDRTKIVFRELVRGVPMVDTGFGTAGPGPDAQILDPDLMLVPLAAFDRAGHRIGYGAGHYDRAIARLHEKGIEPHLIGVAFDVQEVERVPNQGHDVALAAILTERGLRAMPETGDE</sequence>
<dbReference type="EC" id="6.3.3.2" evidence="4"/>
<dbReference type="SUPFAM" id="SSF100950">
    <property type="entry name" value="NagB/RpiA/CoA transferase-like"/>
    <property type="match status" value="1"/>
</dbReference>
<dbReference type="GO" id="GO:0030272">
    <property type="term" value="F:5-formyltetrahydrofolate cyclo-ligase activity"/>
    <property type="evidence" value="ECO:0007669"/>
    <property type="project" value="UniProtKB-EC"/>
</dbReference>
<keyword evidence="6" id="KW-1185">Reference proteome</keyword>
<comment type="similarity">
    <text evidence="1 4">Belongs to the 5-formyltetrahydrofolate cyclo-ligase family.</text>
</comment>
<evidence type="ECO:0000256" key="3">
    <source>
        <dbReference type="ARBA" id="ARBA00022840"/>
    </source>
</evidence>
<evidence type="ECO:0000313" key="5">
    <source>
        <dbReference type="EMBL" id="MDA4847074.1"/>
    </source>
</evidence>
<keyword evidence="4" id="KW-0479">Metal-binding</keyword>
<name>A0ABT4VR38_9HYPH</name>
<dbReference type="RefSeq" id="WP_271090884.1">
    <property type="nucleotide sequence ID" value="NZ_JAPJZH010000011.1"/>
</dbReference>
<evidence type="ECO:0000256" key="2">
    <source>
        <dbReference type="ARBA" id="ARBA00022741"/>
    </source>
</evidence>
<comment type="cofactor">
    <cofactor evidence="4">
        <name>Mg(2+)</name>
        <dbReference type="ChEBI" id="CHEBI:18420"/>
    </cofactor>
</comment>
<organism evidence="5 6">
    <name type="scientific">Hoeflea poritis</name>
    <dbReference type="NCBI Taxonomy" id="2993659"/>
    <lineage>
        <taxon>Bacteria</taxon>
        <taxon>Pseudomonadati</taxon>
        <taxon>Pseudomonadota</taxon>
        <taxon>Alphaproteobacteria</taxon>
        <taxon>Hyphomicrobiales</taxon>
        <taxon>Rhizobiaceae</taxon>
        <taxon>Hoeflea</taxon>
    </lineage>
</organism>
<dbReference type="Pfam" id="PF01812">
    <property type="entry name" value="5-FTHF_cyc-lig"/>
    <property type="match status" value="1"/>
</dbReference>
<evidence type="ECO:0000256" key="4">
    <source>
        <dbReference type="RuleBase" id="RU361279"/>
    </source>
</evidence>
<reference evidence="5" key="1">
    <citation type="submission" date="2022-11" db="EMBL/GenBank/DDBJ databases">
        <title>Hoeflea poritis sp. nov., isolated from scleractinian coral Porites lutea.</title>
        <authorList>
            <person name="Zhang G."/>
            <person name="Wei Q."/>
            <person name="Cai L."/>
        </authorList>
    </citation>
    <scope>NUCLEOTIDE SEQUENCE</scope>
    <source>
        <strain evidence="5">E7-10</strain>
    </source>
</reference>
<dbReference type="PANTHER" id="PTHR23407:SF1">
    <property type="entry name" value="5-FORMYLTETRAHYDROFOLATE CYCLO-LIGASE"/>
    <property type="match status" value="1"/>
</dbReference>
<keyword evidence="2 4" id="KW-0547">Nucleotide-binding</keyword>
<dbReference type="InterPro" id="IPR024185">
    <property type="entry name" value="FTHF_cligase-like_sf"/>
</dbReference>
<dbReference type="Proteomes" id="UP001148313">
    <property type="component" value="Unassembled WGS sequence"/>
</dbReference>
<dbReference type="PIRSF" id="PIRSF006806">
    <property type="entry name" value="FTHF_cligase"/>
    <property type="match status" value="1"/>
</dbReference>
<gene>
    <name evidence="5" type="ORF">OOZ53_17065</name>
</gene>
<keyword evidence="4" id="KW-0460">Magnesium</keyword>
<protein>
    <recommendedName>
        <fullName evidence="4">5-formyltetrahydrofolate cyclo-ligase</fullName>
        <ecNumber evidence="4">6.3.3.2</ecNumber>
    </recommendedName>
</protein>
<evidence type="ECO:0000313" key="6">
    <source>
        <dbReference type="Proteomes" id="UP001148313"/>
    </source>
</evidence>
<comment type="catalytic activity">
    <reaction evidence="4">
        <text>(6S)-5-formyl-5,6,7,8-tetrahydrofolate + ATP = (6R)-5,10-methenyltetrahydrofolate + ADP + phosphate</text>
        <dbReference type="Rhea" id="RHEA:10488"/>
        <dbReference type="ChEBI" id="CHEBI:30616"/>
        <dbReference type="ChEBI" id="CHEBI:43474"/>
        <dbReference type="ChEBI" id="CHEBI:57455"/>
        <dbReference type="ChEBI" id="CHEBI:57457"/>
        <dbReference type="ChEBI" id="CHEBI:456216"/>
        <dbReference type="EC" id="6.3.3.2"/>
    </reaction>
</comment>
<dbReference type="EMBL" id="JAPJZH010000011">
    <property type="protein sequence ID" value="MDA4847074.1"/>
    <property type="molecule type" value="Genomic_DNA"/>
</dbReference>
<evidence type="ECO:0000256" key="1">
    <source>
        <dbReference type="ARBA" id="ARBA00010638"/>
    </source>
</evidence>
<proteinExistence type="inferred from homology"/>
<comment type="caution">
    <text evidence="5">The sequence shown here is derived from an EMBL/GenBank/DDBJ whole genome shotgun (WGS) entry which is preliminary data.</text>
</comment>
<keyword evidence="5" id="KW-0436">Ligase</keyword>
<dbReference type="InterPro" id="IPR037171">
    <property type="entry name" value="NagB/RpiA_transferase-like"/>
</dbReference>
<dbReference type="Gene3D" id="3.40.50.10420">
    <property type="entry name" value="NagB/RpiA/CoA transferase-like"/>
    <property type="match status" value="1"/>
</dbReference>
<dbReference type="PANTHER" id="PTHR23407">
    <property type="entry name" value="ATPASE INHIBITOR/5-FORMYLTETRAHYDROFOLATE CYCLO-LIGASE"/>
    <property type="match status" value="1"/>
</dbReference>
<keyword evidence="3 4" id="KW-0067">ATP-binding</keyword>
<accession>A0ABT4VR38</accession>